<feature type="region of interest" description="Disordered" evidence="6">
    <location>
        <begin position="181"/>
        <end position="200"/>
    </location>
</feature>
<dbReference type="EMBL" id="OE840410">
    <property type="protein sequence ID" value="CAD7590333.1"/>
    <property type="molecule type" value="Genomic_DNA"/>
</dbReference>
<comment type="subcellular location">
    <subcellularLocation>
        <location evidence="1">Cytoplasm</location>
    </subcellularLocation>
</comment>
<proteinExistence type="predicted"/>
<reference evidence="8" key="1">
    <citation type="submission" date="2020-11" db="EMBL/GenBank/DDBJ databases">
        <authorList>
            <person name="Tran Van P."/>
        </authorList>
    </citation>
    <scope>NUCLEOTIDE SEQUENCE</scope>
</reference>
<sequence length="273" mass="31042">MDASETHTPININLAEDDEEDDDEYDAVEEVLATPLENTKKLLEIHREDKNRTQSLQAKYCLKIIYTICAYRFIVDQTCTDAYRIRQNILADNVDAVIWISQAVKKLSTETVTKCFEKAGLSMSEVTASVENENDQQDLQNCKNEAAFNNCNAEDYINIDNYMQTEPENMDIDALVENFKESRKGGEEEEEEEEERVDRDKSGYISADELQVALSNGTWTPFNPETVRLMIVIQQICQTSVSQTMVLAPLGQGLSTRAPRGRSASRLWGRRGY</sequence>
<keyword evidence="5" id="KW-0106">Calcium</keyword>
<accession>A0A7R9JVH8</accession>
<dbReference type="GO" id="GO:0048306">
    <property type="term" value="F:calcium-dependent protein binding"/>
    <property type="evidence" value="ECO:0007669"/>
    <property type="project" value="UniProtKB-ARBA"/>
</dbReference>
<dbReference type="GO" id="GO:0005509">
    <property type="term" value="F:calcium ion binding"/>
    <property type="evidence" value="ECO:0007669"/>
    <property type="project" value="InterPro"/>
</dbReference>
<evidence type="ECO:0000256" key="1">
    <source>
        <dbReference type="ARBA" id="ARBA00004496"/>
    </source>
</evidence>
<evidence type="ECO:0000256" key="4">
    <source>
        <dbReference type="ARBA" id="ARBA00022737"/>
    </source>
</evidence>
<keyword evidence="3" id="KW-0479">Metal-binding</keyword>
<evidence type="ECO:0000256" key="3">
    <source>
        <dbReference type="ARBA" id="ARBA00022723"/>
    </source>
</evidence>
<dbReference type="SUPFAM" id="SSF47473">
    <property type="entry name" value="EF-hand"/>
    <property type="match status" value="1"/>
</dbReference>
<keyword evidence="2" id="KW-0963">Cytoplasm</keyword>
<dbReference type="GO" id="GO:0005737">
    <property type="term" value="C:cytoplasm"/>
    <property type="evidence" value="ECO:0007669"/>
    <property type="project" value="UniProtKB-SubCell"/>
</dbReference>
<evidence type="ECO:0000313" key="8">
    <source>
        <dbReference type="EMBL" id="CAD7590333.1"/>
    </source>
</evidence>
<gene>
    <name evidence="8" type="ORF">TGEB3V08_LOCUS4146</name>
</gene>
<protein>
    <recommendedName>
        <fullName evidence="7">EF-hand domain-containing protein</fullName>
    </recommendedName>
</protein>
<evidence type="ECO:0000256" key="6">
    <source>
        <dbReference type="SAM" id="MobiDB-lite"/>
    </source>
</evidence>
<dbReference type="PROSITE" id="PS00018">
    <property type="entry name" value="EF_HAND_1"/>
    <property type="match status" value="1"/>
</dbReference>
<evidence type="ECO:0000256" key="2">
    <source>
        <dbReference type="ARBA" id="ARBA00022490"/>
    </source>
</evidence>
<dbReference type="InterPro" id="IPR018247">
    <property type="entry name" value="EF_Hand_1_Ca_BS"/>
</dbReference>
<dbReference type="PANTHER" id="PTHR46212:SF9">
    <property type="entry name" value="PROGRAMMED CELL DEATH PROTEIN 6"/>
    <property type="match status" value="1"/>
</dbReference>
<name>A0A7R9JVH8_TIMGE</name>
<evidence type="ECO:0000259" key="7">
    <source>
        <dbReference type="PROSITE" id="PS50222"/>
    </source>
</evidence>
<organism evidence="8">
    <name type="scientific">Timema genevievae</name>
    <name type="common">Walking stick</name>
    <dbReference type="NCBI Taxonomy" id="629358"/>
    <lineage>
        <taxon>Eukaryota</taxon>
        <taxon>Metazoa</taxon>
        <taxon>Ecdysozoa</taxon>
        <taxon>Arthropoda</taxon>
        <taxon>Hexapoda</taxon>
        <taxon>Insecta</taxon>
        <taxon>Pterygota</taxon>
        <taxon>Neoptera</taxon>
        <taxon>Polyneoptera</taxon>
        <taxon>Phasmatodea</taxon>
        <taxon>Timematodea</taxon>
        <taxon>Timematoidea</taxon>
        <taxon>Timematidae</taxon>
        <taxon>Timema</taxon>
    </lineage>
</organism>
<dbReference type="PANTHER" id="PTHR46212">
    <property type="entry name" value="PEFLIN"/>
    <property type="match status" value="1"/>
</dbReference>
<dbReference type="InterPro" id="IPR002048">
    <property type="entry name" value="EF_hand_dom"/>
</dbReference>
<evidence type="ECO:0000256" key="5">
    <source>
        <dbReference type="ARBA" id="ARBA00022837"/>
    </source>
</evidence>
<keyword evidence="4" id="KW-0677">Repeat</keyword>
<feature type="domain" description="EF-hand" evidence="7">
    <location>
        <begin position="195"/>
        <end position="220"/>
    </location>
</feature>
<dbReference type="AlphaFoldDB" id="A0A7R9JVH8"/>
<dbReference type="InterPro" id="IPR051426">
    <property type="entry name" value="Peflin/Sorcin_CaBP"/>
</dbReference>
<dbReference type="InterPro" id="IPR011992">
    <property type="entry name" value="EF-hand-dom_pair"/>
</dbReference>
<dbReference type="PROSITE" id="PS50222">
    <property type="entry name" value="EF_HAND_2"/>
    <property type="match status" value="1"/>
</dbReference>
<dbReference type="Gene3D" id="1.10.238.10">
    <property type="entry name" value="EF-hand"/>
    <property type="match status" value="1"/>
</dbReference>